<sequence>MDLSGWSKIINVIPTGFDRGLSNSHAPQVPSADLLAAAREYLVLHRGYFFSEHDVLQWAGVYHDHPAPASKECLTAFLRARQLGCSNWKIIMAHRFLPEQCRDNSALSEDSPDLDRGSFCRPTWVREGAIPNENSPQTTANLWAVTDERLLNSLGKLFAPRKMAAFDLGELLVRMGDDFLKDRLAAAVTPFIMRSEKSLVEAPLLLNGLVAAFRACGALGTSDEHFPSASTRAGQLYMRSWPINSAVMECNYGPSREEALWLEADLKALISSFPLDNLTKLDLDGFVMGSPLTLTRSDPIIDGSDALKFDPVKDCSLDIKLIAESIKWPKLTVDKAADVIADCMGIATVELLHRIAIHMFGEGDCFACCKPPTPLLRIIGINEILPQEFSFNGATPKYSLIRMWAKLLIFEFADSSSRRTILRAPEMRFCPSFTWCRLRLIRLAAGMTIAQRDSKDKERWAEYNAEYASFESTGSSANSTLVTSVESSPHEAMVLGSASSSAVGPAASSTTLPDRKRRSPCSPFPIPSRAKRHLARSLFEADDDANPELDDDITIDPYIAIRTNPEDFGIGGRGFKAGHSSTSAESTIFQTQEAPPATVTESLNEVAVELDTRECHRSELPAPPASPSPDVHESPKKDETEFLGQLETCFDLNGSTTALSEIGSGASLNTDDFNEALSGQTGVVSDSLAALDIDEATPSGDT</sequence>
<dbReference type="Proteomes" id="UP000011014">
    <property type="component" value="Unassembled WGS sequence"/>
</dbReference>
<feature type="compositionally biased region" description="Low complexity" evidence="1">
    <location>
        <begin position="497"/>
        <end position="509"/>
    </location>
</feature>
<protein>
    <submittedName>
        <fullName evidence="2">Uncharacterized protein</fullName>
    </submittedName>
</protein>
<accession>E4YRP9</accession>
<proteinExistence type="predicted"/>
<reference evidence="2" key="1">
    <citation type="journal article" date="2010" name="Science">
        <title>Plasticity of animal genome architecture unmasked by rapid evolution of a pelagic tunicate.</title>
        <authorList>
            <person name="Denoeud F."/>
            <person name="Henriet S."/>
            <person name="Mungpakdee S."/>
            <person name="Aury J.M."/>
            <person name="Da Silva C."/>
            <person name="Brinkmann H."/>
            <person name="Mikhaleva J."/>
            <person name="Olsen L.C."/>
            <person name="Jubin C."/>
            <person name="Canestro C."/>
            <person name="Bouquet J.M."/>
            <person name="Danks G."/>
            <person name="Poulain J."/>
            <person name="Campsteijn C."/>
            <person name="Adamski M."/>
            <person name="Cross I."/>
            <person name="Yadetie F."/>
            <person name="Muffato M."/>
            <person name="Louis A."/>
            <person name="Butcher S."/>
            <person name="Tsagkogeorga G."/>
            <person name="Konrad A."/>
            <person name="Singh S."/>
            <person name="Jensen M.F."/>
            <person name="Cong E.H."/>
            <person name="Eikeseth-Otteraa H."/>
            <person name="Noel B."/>
            <person name="Anthouard V."/>
            <person name="Porcel B.M."/>
            <person name="Kachouri-Lafond R."/>
            <person name="Nishino A."/>
            <person name="Ugolini M."/>
            <person name="Chourrout P."/>
            <person name="Nishida H."/>
            <person name="Aasland R."/>
            <person name="Huzurbazar S."/>
            <person name="Westhof E."/>
            <person name="Delsuc F."/>
            <person name="Lehrach H."/>
            <person name="Reinhardt R."/>
            <person name="Weissenbach J."/>
            <person name="Roy S.W."/>
            <person name="Artiguenave F."/>
            <person name="Postlethwait J.H."/>
            <person name="Manak J.R."/>
            <person name="Thompson E.M."/>
            <person name="Jaillon O."/>
            <person name="Du Pasquier L."/>
            <person name="Boudinot P."/>
            <person name="Liberles D.A."/>
            <person name="Volff J.N."/>
            <person name="Philippe H."/>
            <person name="Lenhard B."/>
            <person name="Roest Crollius H."/>
            <person name="Wincker P."/>
            <person name="Chourrout D."/>
        </authorList>
    </citation>
    <scope>NUCLEOTIDE SEQUENCE [LARGE SCALE GENOMIC DNA]</scope>
</reference>
<feature type="region of interest" description="Disordered" evidence="1">
    <location>
        <begin position="495"/>
        <end position="528"/>
    </location>
</feature>
<name>E4YRP9_OIKDI</name>
<feature type="region of interest" description="Disordered" evidence="1">
    <location>
        <begin position="615"/>
        <end position="639"/>
    </location>
</feature>
<gene>
    <name evidence="2" type="ORF">GSOID_T00031651001</name>
</gene>
<evidence type="ECO:0000256" key="1">
    <source>
        <dbReference type="SAM" id="MobiDB-lite"/>
    </source>
</evidence>
<organism evidence="2">
    <name type="scientific">Oikopleura dioica</name>
    <name type="common">Tunicate</name>
    <dbReference type="NCBI Taxonomy" id="34765"/>
    <lineage>
        <taxon>Eukaryota</taxon>
        <taxon>Metazoa</taxon>
        <taxon>Chordata</taxon>
        <taxon>Tunicata</taxon>
        <taxon>Appendicularia</taxon>
        <taxon>Copelata</taxon>
        <taxon>Oikopleuridae</taxon>
        <taxon>Oikopleura</taxon>
    </lineage>
</organism>
<dbReference type="EMBL" id="FN655144">
    <property type="protein sequence ID" value="CBY38141.1"/>
    <property type="molecule type" value="Genomic_DNA"/>
</dbReference>
<feature type="compositionally biased region" description="Basic and acidic residues" evidence="1">
    <location>
        <begin position="630"/>
        <end position="639"/>
    </location>
</feature>
<evidence type="ECO:0000313" key="2">
    <source>
        <dbReference type="EMBL" id="CBY38141.1"/>
    </source>
</evidence>
<dbReference type="AlphaFoldDB" id="E4YRP9"/>